<dbReference type="Pfam" id="PF00254">
    <property type="entry name" value="FKBP_C"/>
    <property type="match status" value="1"/>
</dbReference>
<accession>A0A8J5XJ11</accession>
<evidence type="ECO:0000256" key="2">
    <source>
        <dbReference type="ARBA" id="ARBA00013194"/>
    </source>
</evidence>
<sequence length="121" mass="12754">MATKVEGYETTMLITKAGQGVGIRRGDKATVHATGVVKETGKKFWSTKDPGQSPFSYQAGVGQVITGWDQGCLGMTVGEERQLVIPAKEGYGAAGFPAWGIPAGGTLMFTLECLAIEGKDR</sequence>
<comment type="caution">
    <text evidence="7">The sequence shown here is derived from an EMBL/GenBank/DDBJ whole genome shotgun (WGS) entry which is preliminary data.</text>
</comment>
<dbReference type="PROSITE" id="PS50059">
    <property type="entry name" value="FKBP_PPIASE"/>
    <property type="match status" value="1"/>
</dbReference>
<dbReference type="EC" id="5.2.1.8" evidence="2 5"/>
<gene>
    <name evidence="7" type="ORF">KFE25_006476</name>
</gene>
<dbReference type="PANTHER" id="PTHR10516">
    <property type="entry name" value="PEPTIDYL-PROLYL CIS-TRANS ISOMERASE"/>
    <property type="match status" value="1"/>
</dbReference>
<keyword evidence="8" id="KW-1185">Reference proteome</keyword>
<protein>
    <recommendedName>
        <fullName evidence="2 5">peptidylprolyl isomerase</fullName>
        <ecNumber evidence="2 5">5.2.1.8</ecNumber>
    </recommendedName>
</protein>
<dbReference type="EMBL" id="JAGTXO010000002">
    <property type="protein sequence ID" value="KAG8470021.1"/>
    <property type="molecule type" value="Genomic_DNA"/>
</dbReference>
<dbReference type="OMA" id="ETITVHC"/>
<comment type="catalytic activity">
    <reaction evidence="1 5">
        <text>[protein]-peptidylproline (omega=180) = [protein]-peptidylproline (omega=0)</text>
        <dbReference type="Rhea" id="RHEA:16237"/>
        <dbReference type="Rhea" id="RHEA-COMP:10747"/>
        <dbReference type="Rhea" id="RHEA-COMP:10748"/>
        <dbReference type="ChEBI" id="CHEBI:83833"/>
        <dbReference type="ChEBI" id="CHEBI:83834"/>
        <dbReference type="EC" id="5.2.1.8"/>
    </reaction>
</comment>
<evidence type="ECO:0000259" key="6">
    <source>
        <dbReference type="PROSITE" id="PS50059"/>
    </source>
</evidence>
<dbReference type="InterPro" id="IPR046357">
    <property type="entry name" value="PPIase_dom_sf"/>
</dbReference>
<evidence type="ECO:0000256" key="4">
    <source>
        <dbReference type="ARBA" id="ARBA00023235"/>
    </source>
</evidence>
<evidence type="ECO:0000313" key="7">
    <source>
        <dbReference type="EMBL" id="KAG8470021.1"/>
    </source>
</evidence>
<proteinExistence type="predicted"/>
<dbReference type="SUPFAM" id="SSF54534">
    <property type="entry name" value="FKBP-like"/>
    <property type="match status" value="1"/>
</dbReference>
<reference evidence="7" key="1">
    <citation type="submission" date="2021-05" db="EMBL/GenBank/DDBJ databases">
        <title>The genome of the haptophyte Pavlova lutheri (Diacronema luteri, Pavlovales) - a model for lipid biosynthesis in eukaryotic algae.</title>
        <authorList>
            <person name="Hulatt C.J."/>
            <person name="Posewitz M.C."/>
        </authorList>
    </citation>
    <scope>NUCLEOTIDE SEQUENCE</scope>
    <source>
        <strain evidence="7">NIVA-4/92</strain>
    </source>
</reference>
<keyword evidence="4 5" id="KW-0413">Isomerase</keyword>
<dbReference type="InterPro" id="IPR001179">
    <property type="entry name" value="PPIase_FKBP_dom"/>
</dbReference>
<organism evidence="7 8">
    <name type="scientific">Diacronema lutheri</name>
    <name type="common">Unicellular marine alga</name>
    <name type="synonym">Monochrysis lutheri</name>
    <dbReference type="NCBI Taxonomy" id="2081491"/>
    <lineage>
        <taxon>Eukaryota</taxon>
        <taxon>Haptista</taxon>
        <taxon>Haptophyta</taxon>
        <taxon>Pavlovophyceae</taxon>
        <taxon>Pavlovales</taxon>
        <taxon>Pavlovaceae</taxon>
        <taxon>Diacronema</taxon>
    </lineage>
</organism>
<dbReference type="GO" id="GO:0005737">
    <property type="term" value="C:cytoplasm"/>
    <property type="evidence" value="ECO:0007669"/>
    <property type="project" value="TreeGrafter"/>
</dbReference>
<dbReference type="InterPro" id="IPR050689">
    <property type="entry name" value="FKBP-type_PPIase"/>
</dbReference>
<dbReference type="OrthoDB" id="1902587at2759"/>
<dbReference type="GO" id="GO:0003755">
    <property type="term" value="F:peptidyl-prolyl cis-trans isomerase activity"/>
    <property type="evidence" value="ECO:0007669"/>
    <property type="project" value="UniProtKB-KW"/>
</dbReference>
<evidence type="ECO:0000313" key="8">
    <source>
        <dbReference type="Proteomes" id="UP000751190"/>
    </source>
</evidence>
<dbReference type="PANTHER" id="PTHR10516:SF443">
    <property type="entry name" value="FK506-BINDING PROTEIN 59-RELATED"/>
    <property type="match status" value="1"/>
</dbReference>
<evidence type="ECO:0000256" key="3">
    <source>
        <dbReference type="ARBA" id="ARBA00023110"/>
    </source>
</evidence>
<dbReference type="Gene3D" id="3.10.50.40">
    <property type="match status" value="1"/>
</dbReference>
<dbReference type="Proteomes" id="UP000751190">
    <property type="component" value="Unassembled WGS sequence"/>
</dbReference>
<evidence type="ECO:0000256" key="1">
    <source>
        <dbReference type="ARBA" id="ARBA00000971"/>
    </source>
</evidence>
<dbReference type="AlphaFoldDB" id="A0A8J5XJ11"/>
<evidence type="ECO:0000256" key="5">
    <source>
        <dbReference type="PROSITE-ProRule" id="PRU00277"/>
    </source>
</evidence>
<keyword evidence="3 5" id="KW-0697">Rotamase</keyword>
<feature type="domain" description="PPIase FKBP-type" evidence="6">
    <location>
        <begin position="26"/>
        <end position="117"/>
    </location>
</feature>
<name>A0A8J5XJ11_DIALT</name>